<dbReference type="Proteomes" id="UP000630660">
    <property type="component" value="Unassembled WGS sequence"/>
</dbReference>
<evidence type="ECO:0000313" key="1">
    <source>
        <dbReference type="EMBL" id="MBD3364703.1"/>
    </source>
</evidence>
<accession>A0A9D5K9B3</accession>
<evidence type="ECO:0000313" key="2">
    <source>
        <dbReference type="Proteomes" id="UP000630660"/>
    </source>
</evidence>
<organism evidence="1 2">
    <name type="scientific">candidate division WOR-3 bacterium</name>
    <dbReference type="NCBI Taxonomy" id="2052148"/>
    <lineage>
        <taxon>Bacteria</taxon>
        <taxon>Bacteria division WOR-3</taxon>
    </lineage>
</organism>
<proteinExistence type="predicted"/>
<gene>
    <name evidence="1" type="ORF">GF359_05760</name>
</gene>
<dbReference type="AlphaFoldDB" id="A0A9D5K9B3"/>
<name>A0A9D5K9B3_UNCW3</name>
<protein>
    <submittedName>
        <fullName evidence="1">Uncharacterized protein</fullName>
    </submittedName>
</protein>
<reference evidence="1" key="1">
    <citation type="submission" date="2019-11" db="EMBL/GenBank/DDBJ databases">
        <title>Microbial mats filling the niche in hypersaline microbial mats.</title>
        <authorList>
            <person name="Wong H.L."/>
            <person name="Macleod F.I."/>
            <person name="White R.A. III"/>
            <person name="Burns B.P."/>
        </authorList>
    </citation>
    <scope>NUCLEOTIDE SEQUENCE</scope>
    <source>
        <strain evidence="1">Bin_327</strain>
    </source>
</reference>
<sequence length="246" mass="28630">MKTSRIALAGLVIALLTIPAFGWVQEPTEATGYYYMYDEASEPPSFVAGFPSLPEGPYSNYSIRDNPEATKLEPYDDRALKYEIEDSFWYFGYWYRPGNHMYLSPDGWFSFDEMMGTWFPIPDKEPPIPNSDDPNELIAPLWGNYNPTATPEPSDSNRVYYLYDEESRILTVEWYKVKYYEKELEYSFLATIQQGGRDLLIEDEYGILYSGHLIHFLYNTCTNTWNADRNITGIEDYTGQSGIYYQ</sequence>
<dbReference type="EMBL" id="WJKJ01000185">
    <property type="protein sequence ID" value="MBD3364703.1"/>
    <property type="molecule type" value="Genomic_DNA"/>
</dbReference>
<feature type="non-terminal residue" evidence="1">
    <location>
        <position position="246"/>
    </location>
</feature>
<comment type="caution">
    <text evidence="1">The sequence shown here is derived from an EMBL/GenBank/DDBJ whole genome shotgun (WGS) entry which is preliminary data.</text>
</comment>